<evidence type="ECO:0000256" key="5">
    <source>
        <dbReference type="ARBA" id="ARBA00022801"/>
    </source>
</evidence>
<keyword evidence="4" id="KW-0479">Metal-binding</keyword>
<evidence type="ECO:0000259" key="9">
    <source>
        <dbReference type="PROSITE" id="PS51747"/>
    </source>
</evidence>
<evidence type="ECO:0000256" key="7">
    <source>
        <dbReference type="ARBA" id="ARBA00058389"/>
    </source>
</evidence>
<feature type="domain" description="CMP/dCMP-type deaminase" evidence="9">
    <location>
        <begin position="1"/>
        <end position="120"/>
    </location>
</feature>
<protein>
    <recommendedName>
        <fullName evidence="8">Riboflavin biosynthesis protein PYRD, chloroplastic</fullName>
        <ecNumber evidence="3">3.5.4.26</ecNumber>
    </recommendedName>
</protein>
<evidence type="ECO:0000256" key="1">
    <source>
        <dbReference type="ARBA" id="ARBA00001947"/>
    </source>
</evidence>
<dbReference type="PANTHER" id="PTHR11079:SF162">
    <property type="entry name" value="RIBOFLAVIN BIOSYNTHESIS PROTEIN PYRD, CHLOROPLASTIC"/>
    <property type="match status" value="1"/>
</dbReference>
<organism evidence="10 11">
    <name type="scientific">Prototheca wickerhamii</name>
    <dbReference type="NCBI Taxonomy" id="3111"/>
    <lineage>
        <taxon>Eukaryota</taxon>
        <taxon>Viridiplantae</taxon>
        <taxon>Chlorophyta</taxon>
        <taxon>core chlorophytes</taxon>
        <taxon>Trebouxiophyceae</taxon>
        <taxon>Chlorellales</taxon>
        <taxon>Chlorellaceae</taxon>
        <taxon>Prototheca</taxon>
    </lineage>
</organism>
<dbReference type="GO" id="GO:0008835">
    <property type="term" value="F:diaminohydroxyphosphoribosylaminopyrimidine deaminase activity"/>
    <property type="evidence" value="ECO:0007669"/>
    <property type="project" value="UniProtKB-EC"/>
</dbReference>
<evidence type="ECO:0000256" key="3">
    <source>
        <dbReference type="ARBA" id="ARBA00012766"/>
    </source>
</evidence>
<dbReference type="Pfam" id="PF00383">
    <property type="entry name" value="dCMP_cyt_deam_1"/>
    <property type="match status" value="1"/>
</dbReference>
<dbReference type="GO" id="GO:0008270">
    <property type="term" value="F:zinc ion binding"/>
    <property type="evidence" value="ECO:0007669"/>
    <property type="project" value="InterPro"/>
</dbReference>
<proteinExistence type="predicted"/>
<comment type="pathway">
    <text evidence="2">Cofactor biosynthesis; riboflavin biosynthesis; 5-amino-6-(D-ribitylamino)uracil from GTP: step 2/4.</text>
</comment>
<accession>A0AAD9ML07</accession>
<dbReference type="Proteomes" id="UP001255856">
    <property type="component" value="Unassembled WGS sequence"/>
</dbReference>
<dbReference type="PROSITE" id="PS51747">
    <property type="entry name" value="CYT_DCMP_DEAMINASES_2"/>
    <property type="match status" value="1"/>
</dbReference>
<dbReference type="PANTHER" id="PTHR11079">
    <property type="entry name" value="CYTOSINE DEAMINASE FAMILY MEMBER"/>
    <property type="match status" value="1"/>
</dbReference>
<dbReference type="NCBIfam" id="TIGR00326">
    <property type="entry name" value="eubact_ribD"/>
    <property type="match status" value="1"/>
</dbReference>
<evidence type="ECO:0000256" key="2">
    <source>
        <dbReference type="ARBA" id="ARBA00004882"/>
    </source>
</evidence>
<comment type="cofactor">
    <cofactor evidence="1">
        <name>Zn(2+)</name>
        <dbReference type="ChEBI" id="CHEBI:29105"/>
    </cofactor>
</comment>
<evidence type="ECO:0000313" key="11">
    <source>
        <dbReference type="Proteomes" id="UP001255856"/>
    </source>
</evidence>
<reference evidence="10" key="1">
    <citation type="submission" date="2021-01" db="EMBL/GenBank/DDBJ databases">
        <authorList>
            <person name="Eckstrom K.M.E."/>
        </authorList>
    </citation>
    <scope>NUCLEOTIDE SEQUENCE</scope>
    <source>
        <strain evidence="10">UVCC 0001</strain>
    </source>
</reference>
<dbReference type="FunFam" id="3.40.140.10:FF:000025">
    <property type="entry name" value="Riboflavin biosynthesis protein RibD"/>
    <property type="match status" value="1"/>
</dbReference>
<dbReference type="InterPro" id="IPR016193">
    <property type="entry name" value="Cytidine_deaminase-like"/>
</dbReference>
<evidence type="ECO:0000256" key="6">
    <source>
        <dbReference type="ARBA" id="ARBA00022833"/>
    </source>
</evidence>
<dbReference type="EC" id="3.5.4.26" evidence="3"/>
<keyword evidence="5" id="KW-0378">Hydrolase</keyword>
<dbReference type="AlphaFoldDB" id="A0AAD9ML07"/>
<dbReference type="InterPro" id="IPR002125">
    <property type="entry name" value="CMP_dCMP_dom"/>
</dbReference>
<evidence type="ECO:0000256" key="8">
    <source>
        <dbReference type="ARBA" id="ARBA00070721"/>
    </source>
</evidence>
<comment type="caution">
    <text evidence="10">The sequence shown here is derived from an EMBL/GenBank/DDBJ whole genome shotgun (WGS) entry which is preliminary data.</text>
</comment>
<dbReference type="EMBL" id="JASFZW010000007">
    <property type="protein sequence ID" value="KAK2077313.1"/>
    <property type="molecule type" value="Genomic_DNA"/>
</dbReference>
<keyword evidence="11" id="KW-1185">Reference proteome</keyword>
<evidence type="ECO:0000256" key="4">
    <source>
        <dbReference type="ARBA" id="ARBA00022723"/>
    </source>
</evidence>
<comment type="function">
    <text evidence="7">Monofunctional pyrimidine deaminase involved in the riboflavin biosynthesis pathway. Also has a reductase domain that lacks catalytically essential substrate-binding residues.</text>
</comment>
<evidence type="ECO:0000313" key="10">
    <source>
        <dbReference type="EMBL" id="KAK2077313.1"/>
    </source>
</evidence>
<dbReference type="InterPro" id="IPR016192">
    <property type="entry name" value="APOBEC/CMP_deaminase_Zn-bd"/>
</dbReference>
<sequence>MHMRRALELARRGLGHTHPNPAVGCVIVDPGSNTVVGEGYHPQAGKPHAEVYALRGAGAAARGATAYVTLEPCSHHGRTPPCAEALLAAGVGRVVIATLDRNPVVAGNGVARLQSRGVTVHVGCEEAEASELNADFFARMASSSGG</sequence>
<dbReference type="GO" id="GO:0009231">
    <property type="term" value="P:riboflavin biosynthetic process"/>
    <property type="evidence" value="ECO:0007669"/>
    <property type="project" value="InterPro"/>
</dbReference>
<keyword evidence="6" id="KW-0862">Zinc</keyword>
<dbReference type="InterPro" id="IPR004794">
    <property type="entry name" value="Eubact_RibD"/>
</dbReference>
<dbReference type="SUPFAM" id="SSF53927">
    <property type="entry name" value="Cytidine deaminase-like"/>
    <property type="match status" value="1"/>
</dbReference>
<dbReference type="PROSITE" id="PS00903">
    <property type="entry name" value="CYT_DCMP_DEAMINASES_1"/>
    <property type="match status" value="1"/>
</dbReference>
<name>A0AAD9ML07_PROWI</name>
<dbReference type="CDD" id="cd01284">
    <property type="entry name" value="Riboflavin_deaminase-reductase"/>
    <property type="match status" value="1"/>
</dbReference>
<gene>
    <name evidence="10" type="ORF">QBZ16_004947</name>
</gene>
<dbReference type="Gene3D" id="3.40.140.10">
    <property type="entry name" value="Cytidine Deaminase, domain 2"/>
    <property type="match status" value="1"/>
</dbReference>